<evidence type="ECO:0000313" key="10">
    <source>
        <dbReference type="RefSeq" id="XP_058982600.1"/>
    </source>
</evidence>
<dbReference type="InterPro" id="IPR001245">
    <property type="entry name" value="Ser-Thr/Tyr_kinase_cat_dom"/>
</dbReference>
<dbReference type="SUPFAM" id="SSF49313">
    <property type="entry name" value="Cadherin-like"/>
    <property type="match status" value="1"/>
</dbReference>
<keyword evidence="6" id="KW-0812">Transmembrane</keyword>
<dbReference type="Gene3D" id="1.10.510.10">
    <property type="entry name" value="Transferase(Phosphotransferase) domain 1"/>
    <property type="match status" value="1"/>
</dbReference>
<dbReference type="CDD" id="cd00192">
    <property type="entry name" value="PTKc"/>
    <property type="match status" value="1"/>
</dbReference>
<dbReference type="SMART" id="SM00219">
    <property type="entry name" value="TyrKc"/>
    <property type="match status" value="1"/>
</dbReference>
<keyword evidence="6" id="KW-1133">Transmembrane helix</keyword>
<dbReference type="RefSeq" id="XP_058982600.1">
    <property type="nucleotide sequence ID" value="XM_059126617.1"/>
</dbReference>
<evidence type="ECO:0000256" key="2">
    <source>
        <dbReference type="ARBA" id="ARBA00051243"/>
    </source>
</evidence>
<evidence type="ECO:0000256" key="3">
    <source>
        <dbReference type="PROSITE-ProRule" id="PRU00043"/>
    </source>
</evidence>
<dbReference type="InterPro" id="IPR017441">
    <property type="entry name" value="Protein_kinase_ATP_BS"/>
</dbReference>
<keyword evidence="4" id="KW-0547">Nucleotide-binding</keyword>
<dbReference type="InterPro" id="IPR020635">
    <property type="entry name" value="Tyr_kinase_cat_dom"/>
</dbReference>
<evidence type="ECO:0000259" key="7">
    <source>
        <dbReference type="PROSITE" id="PS50011"/>
    </source>
</evidence>
<dbReference type="GeneID" id="101899591"/>
<protein>
    <submittedName>
        <fullName evidence="10">Tyrosine kinase receptor Cad96Ca isoform X1</fullName>
    </submittedName>
</protein>
<keyword evidence="9" id="KW-1185">Reference proteome</keyword>
<organism evidence="9 10">
    <name type="scientific">Musca domestica</name>
    <name type="common">House fly</name>
    <dbReference type="NCBI Taxonomy" id="7370"/>
    <lineage>
        <taxon>Eukaryota</taxon>
        <taxon>Metazoa</taxon>
        <taxon>Ecdysozoa</taxon>
        <taxon>Arthropoda</taxon>
        <taxon>Hexapoda</taxon>
        <taxon>Insecta</taxon>
        <taxon>Pterygota</taxon>
        <taxon>Neoptera</taxon>
        <taxon>Endopterygota</taxon>
        <taxon>Diptera</taxon>
        <taxon>Brachycera</taxon>
        <taxon>Muscomorpha</taxon>
        <taxon>Muscoidea</taxon>
        <taxon>Muscidae</taxon>
        <taxon>Musca</taxon>
    </lineage>
</organism>
<evidence type="ECO:0000256" key="4">
    <source>
        <dbReference type="PROSITE-ProRule" id="PRU10141"/>
    </source>
</evidence>
<dbReference type="InterPro" id="IPR008266">
    <property type="entry name" value="Tyr_kinase_AS"/>
</dbReference>
<gene>
    <name evidence="10" type="primary">LOC101899591</name>
</gene>
<dbReference type="PANTHER" id="PTHR24416">
    <property type="entry name" value="TYROSINE-PROTEIN KINASE RECEPTOR"/>
    <property type="match status" value="1"/>
</dbReference>
<dbReference type="InterPro" id="IPR011009">
    <property type="entry name" value="Kinase-like_dom_sf"/>
</dbReference>
<evidence type="ECO:0000259" key="8">
    <source>
        <dbReference type="PROSITE" id="PS50268"/>
    </source>
</evidence>
<keyword evidence="10" id="KW-0418">Kinase</keyword>
<evidence type="ECO:0000256" key="5">
    <source>
        <dbReference type="SAM" id="MobiDB-lite"/>
    </source>
</evidence>
<dbReference type="InterPro" id="IPR015919">
    <property type="entry name" value="Cadherin-like_sf"/>
</dbReference>
<proteinExistence type="predicted"/>
<feature type="domain" description="Protein kinase" evidence="7">
    <location>
        <begin position="459"/>
        <end position="734"/>
    </location>
</feature>
<dbReference type="PROSITE" id="PS50011">
    <property type="entry name" value="PROTEIN_KINASE_DOM"/>
    <property type="match status" value="1"/>
</dbReference>
<dbReference type="Proteomes" id="UP001652621">
    <property type="component" value="Unplaced"/>
</dbReference>
<feature type="transmembrane region" description="Helical" evidence="6">
    <location>
        <begin position="311"/>
        <end position="333"/>
    </location>
</feature>
<dbReference type="PROSITE" id="PS00109">
    <property type="entry name" value="PROTEIN_KINASE_TYR"/>
    <property type="match status" value="1"/>
</dbReference>
<name>A0ABM3V9Y0_MUSDO</name>
<dbReference type="PANTHER" id="PTHR24416:SF621">
    <property type="entry name" value="TYROSINE KINASE RECEPTOR CAD96CA"/>
    <property type="match status" value="1"/>
</dbReference>
<evidence type="ECO:0000256" key="6">
    <source>
        <dbReference type="SAM" id="Phobius"/>
    </source>
</evidence>
<keyword evidence="6" id="KW-0472">Membrane</keyword>
<dbReference type="PRINTS" id="PR00109">
    <property type="entry name" value="TYRKINASE"/>
</dbReference>
<dbReference type="GO" id="GO:0016301">
    <property type="term" value="F:kinase activity"/>
    <property type="evidence" value="ECO:0007669"/>
    <property type="project" value="UniProtKB-KW"/>
</dbReference>
<accession>A0ABM3V9Y0</accession>
<keyword evidence="3" id="KW-0106">Calcium</keyword>
<dbReference type="Gene3D" id="3.30.200.20">
    <property type="entry name" value="Phosphorylase Kinase, domain 1"/>
    <property type="match status" value="1"/>
</dbReference>
<feature type="binding site" evidence="4">
    <location>
        <position position="493"/>
    </location>
    <ligand>
        <name>ATP</name>
        <dbReference type="ChEBI" id="CHEBI:30616"/>
    </ligand>
</feature>
<dbReference type="PROSITE" id="PS00107">
    <property type="entry name" value="PROTEIN_KINASE_ATP"/>
    <property type="match status" value="1"/>
</dbReference>
<feature type="compositionally biased region" description="Polar residues" evidence="5">
    <location>
        <begin position="225"/>
        <end position="240"/>
    </location>
</feature>
<keyword evidence="10" id="KW-0808">Transferase</keyword>
<dbReference type="Gene3D" id="2.60.40.60">
    <property type="entry name" value="Cadherins"/>
    <property type="match status" value="1"/>
</dbReference>
<feature type="compositionally biased region" description="Basic and acidic residues" evidence="5">
    <location>
        <begin position="241"/>
        <end position="257"/>
    </location>
</feature>
<dbReference type="InterPro" id="IPR050122">
    <property type="entry name" value="RTK"/>
</dbReference>
<feature type="region of interest" description="Disordered" evidence="5">
    <location>
        <begin position="225"/>
        <end position="257"/>
    </location>
</feature>
<keyword evidence="10" id="KW-0675">Receptor</keyword>
<keyword evidence="4" id="KW-0067">ATP-binding</keyword>
<comment type="subcellular location">
    <subcellularLocation>
        <location evidence="1">Membrane</location>
        <topology evidence="1">Single-pass membrane protein</topology>
    </subcellularLocation>
</comment>
<sequence length="762" mass="87236">MVKFYLRVLQCVHNYNNLSFIVEGSWKNGSESTNIHGVAMNTQHNKNRRVQNQICRFLIITLIFFGLSDTIFKKVLSQEHFHLNTPPILLVPDRNWRIPENETVGQIIARIRADDSENNDLTFGLEAQYEGIRLPFRIDPVGGIVYLNESLVGRGGENFFLYITVTDGELTAKNEVYVNVLSTNDSKNKYVRNLTSLTNVIHNVSLFLPSFDRLPGVQSIRNQESNLKSVKLSPTNSSDNESPRQLDIKTKENNNNEHFNDLAHSKKINQKNSSITTENVLLNDNLEMKPLNKSIKYSTENKDIYEYNTQIVLVVVTISSIFLFSIVVLSIVFRKRLCSFGKTLKAKSKEEMIRACNQNNFDSMHLNDGSRNSMVLNQWHGPMAYSNRYVPWETDLQRNQQHHQEQPTNEISHTTSNVGSIGNHDTILVNSTTVSNSAVETITIHQSGNKQCEFPRHRLKFFHILGEGAFGQVWRCEATDIGGVCGISTVAVKTLKENATEAEKKDLLSELEVMKSLEPHVNVVGFLGCCTDKDPIFVIMEYVNKGKLQTYLRSSRAERHYGNTHGKSNILTSGDLTSFIYQIANGMQFLTSRGIIHRDLAARNILITDNHICKVADFGFARDVITSKVYERKSEGKLPIRWMAIESLFDNIFSSKSDIWSFGILMWEIVTLGSTPYPGYAAAEVMRKVRDGYRLEKPEHCRRELYNIMYYCWSKDPNDRPTFEELVQMLDRLLQAEMEYIELERFPDHNYYNIPSVSNEKV</sequence>
<feature type="domain" description="Cadherin" evidence="8">
    <location>
        <begin position="98"/>
        <end position="211"/>
    </location>
</feature>
<dbReference type="PROSITE" id="PS50268">
    <property type="entry name" value="CADHERIN_2"/>
    <property type="match status" value="1"/>
</dbReference>
<dbReference type="InterPro" id="IPR000719">
    <property type="entry name" value="Prot_kinase_dom"/>
</dbReference>
<dbReference type="Pfam" id="PF07714">
    <property type="entry name" value="PK_Tyr_Ser-Thr"/>
    <property type="match status" value="1"/>
</dbReference>
<dbReference type="SMART" id="SM00112">
    <property type="entry name" value="CA"/>
    <property type="match status" value="1"/>
</dbReference>
<dbReference type="CDD" id="cd11304">
    <property type="entry name" value="Cadherin_repeat"/>
    <property type="match status" value="1"/>
</dbReference>
<comment type="catalytic activity">
    <reaction evidence="2">
        <text>L-tyrosyl-[protein] + ATP = O-phospho-L-tyrosyl-[protein] + ADP + H(+)</text>
        <dbReference type="Rhea" id="RHEA:10596"/>
        <dbReference type="Rhea" id="RHEA-COMP:10136"/>
        <dbReference type="Rhea" id="RHEA-COMP:20101"/>
        <dbReference type="ChEBI" id="CHEBI:15378"/>
        <dbReference type="ChEBI" id="CHEBI:30616"/>
        <dbReference type="ChEBI" id="CHEBI:46858"/>
        <dbReference type="ChEBI" id="CHEBI:61978"/>
        <dbReference type="ChEBI" id="CHEBI:456216"/>
        <dbReference type="EC" id="2.7.10.1"/>
    </reaction>
</comment>
<evidence type="ECO:0000256" key="1">
    <source>
        <dbReference type="ARBA" id="ARBA00004167"/>
    </source>
</evidence>
<dbReference type="InterPro" id="IPR002126">
    <property type="entry name" value="Cadherin-like_dom"/>
</dbReference>
<evidence type="ECO:0000313" key="9">
    <source>
        <dbReference type="Proteomes" id="UP001652621"/>
    </source>
</evidence>
<dbReference type="SUPFAM" id="SSF56112">
    <property type="entry name" value="Protein kinase-like (PK-like)"/>
    <property type="match status" value="1"/>
</dbReference>
<reference evidence="10" key="1">
    <citation type="submission" date="2025-08" db="UniProtKB">
        <authorList>
            <consortium name="RefSeq"/>
        </authorList>
    </citation>
    <scope>IDENTIFICATION</scope>
    <source>
        <strain evidence="10">Aabys</strain>
        <tissue evidence="10">Whole body</tissue>
    </source>
</reference>